<comment type="caution">
    <text evidence="2">The sequence shown here is derived from an EMBL/GenBank/DDBJ whole genome shotgun (WGS) entry which is preliminary data.</text>
</comment>
<feature type="domain" description="VOC" evidence="1">
    <location>
        <begin position="8"/>
        <end position="128"/>
    </location>
</feature>
<dbReference type="PANTHER" id="PTHR33993:SF14">
    <property type="entry name" value="GB|AAF24581.1"/>
    <property type="match status" value="1"/>
</dbReference>
<dbReference type="RefSeq" id="WP_136531847.1">
    <property type="nucleotide sequence ID" value="NZ_STGX01000020.1"/>
</dbReference>
<dbReference type="Gene3D" id="3.10.180.10">
    <property type="entry name" value="2,3-Dihydroxybiphenyl 1,2-Dioxygenase, domain 1"/>
    <property type="match status" value="2"/>
</dbReference>
<proteinExistence type="predicted"/>
<dbReference type="Proteomes" id="UP000305792">
    <property type="component" value="Unassembled WGS sequence"/>
</dbReference>
<gene>
    <name evidence="2" type="ORF">E9998_21990</name>
</gene>
<organism evidence="2 3">
    <name type="scientific">Glycomyces paridis</name>
    <dbReference type="NCBI Taxonomy" id="2126555"/>
    <lineage>
        <taxon>Bacteria</taxon>
        <taxon>Bacillati</taxon>
        <taxon>Actinomycetota</taxon>
        <taxon>Actinomycetes</taxon>
        <taxon>Glycomycetales</taxon>
        <taxon>Glycomycetaceae</taxon>
        <taxon>Glycomyces</taxon>
    </lineage>
</organism>
<sequence length="268" mass="28380">MTSIPLGAPIWADSLTSALEDDTRYYEQLFGWVSADAGEEMGHYTTFGVADGSPAPGRPVMGIMPCPPGMSPSRTWNLQFKVESCDDAAERAAALGAALVEEPQDVSDMLRFAMLTDPNGASFGLVQALDPETGFGVYGEPNSVSWAEYHHDGVPAEAMRFYEELLGWQVVTPPWEAEDNPRPYAALSPAGGGPEFGGCHAAEGFELNLPPQWSVMVAVEDADETCERSAELGGAVAAQPMDVPGLRVAGVAAPGGTTVGIMSQRPWT</sequence>
<evidence type="ECO:0000313" key="2">
    <source>
        <dbReference type="EMBL" id="THV24297.1"/>
    </source>
</evidence>
<dbReference type="OrthoDB" id="9793039at2"/>
<dbReference type="PROSITE" id="PS51819">
    <property type="entry name" value="VOC"/>
    <property type="match status" value="1"/>
</dbReference>
<dbReference type="InterPro" id="IPR041581">
    <property type="entry name" value="Glyoxalase_6"/>
</dbReference>
<dbReference type="SUPFAM" id="SSF54593">
    <property type="entry name" value="Glyoxalase/Bleomycin resistance protein/Dihydroxybiphenyl dioxygenase"/>
    <property type="match status" value="2"/>
</dbReference>
<evidence type="ECO:0000313" key="3">
    <source>
        <dbReference type="Proteomes" id="UP000305792"/>
    </source>
</evidence>
<dbReference type="Pfam" id="PF00903">
    <property type="entry name" value="Glyoxalase"/>
    <property type="match status" value="1"/>
</dbReference>
<keyword evidence="3" id="KW-1185">Reference proteome</keyword>
<evidence type="ECO:0000259" key="1">
    <source>
        <dbReference type="PROSITE" id="PS51819"/>
    </source>
</evidence>
<dbReference type="InterPro" id="IPR037523">
    <property type="entry name" value="VOC_core"/>
</dbReference>
<name>A0A4S8P2J4_9ACTN</name>
<protein>
    <recommendedName>
        <fullName evidence="1">VOC domain-containing protein</fullName>
    </recommendedName>
</protein>
<dbReference type="InterPro" id="IPR004360">
    <property type="entry name" value="Glyas_Fos-R_dOase_dom"/>
</dbReference>
<dbReference type="InterPro" id="IPR029068">
    <property type="entry name" value="Glyas_Bleomycin-R_OHBP_Dase"/>
</dbReference>
<dbReference type="EMBL" id="STGX01000020">
    <property type="protein sequence ID" value="THV24297.1"/>
    <property type="molecule type" value="Genomic_DNA"/>
</dbReference>
<reference evidence="2 3" key="1">
    <citation type="journal article" date="2018" name="Int. J. Syst. Evol. Microbiol.">
        <title>Glycomyces paridis sp. nov., isolated from the medicinal plant Paris polyphylla.</title>
        <authorList>
            <person name="Fang X.M."/>
            <person name="Bai J.L."/>
            <person name="Su J."/>
            <person name="Zhao L.L."/>
            <person name="Liu H.Y."/>
            <person name="Ma B.P."/>
            <person name="Zhang Y.Q."/>
            <person name="Yu L.Y."/>
        </authorList>
    </citation>
    <scope>NUCLEOTIDE SEQUENCE [LARGE SCALE GENOMIC DNA]</scope>
    <source>
        <strain evidence="2 3">CPCC 204357</strain>
    </source>
</reference>
<dbReference type="PANTHER" id="PTHR33993">
    <property type="entry name" value="GLYOXALASE-RELATED"/>
    <property type="match status" value="1"/>
</dbReference>
<dbReference type="InterPro" id="IPR052164">
    <property type="entry name" value="Anthracycline_SecMetBiosynth"/>
</dbReference>
<accession>A0A4S8P2J4</accession>
<dbReference type="AlphaFoldDB" id="A0A4S8P2J4"/>
<dbReference type="Pfam" id="PF18029">
    <property type="entry name" value="Glyoxalase_6"/>
    <property type="match status" value="1"/>
</dbReference>